<gene>
    <name evidence="2" type="ORF">WG950_13895</name>
</gene>
<evidence type="ECO:0000313" key="2">
    <source>
        <dbReference type="EMBL" id="WYW55616.1"/>
    </source>
</evidence>
<dbReference type="Proteomes" id="UP001491088">
    <property type="component" value="Chromosome"/>
</dbReference>
<name>A0ABZ2TR75_9FLAO</name>
<reference evidence="2 3" key="1">
    <citation type="submission" date="2024-03" db="EMBL/GenBank/DDBJ databases">
        <authorList>
            <person name="Cao K."/>
        </authorList>
    </citation>
    <scope>NUCLEOTIDE SEQUENCE [LARGE SCALE GENOMIC DNA]</scope>
    <source>
        <strain evidence="2 3">MCCC 1K00696</strain>
    </source>
</reference>
<protein>
    <submittedName>
        <fullName evidence="2">Transglutaminase domain-containing protein</fullName>
    </submittedName>
</protein>
<dbReference type="InterPro" id="IPR002931">
    <property type="entry name" value="Transglutaminase-like"/>
</dbReference>
<dbReference type="PANTHER" id="PTHR46333">
    <property type="entry name" value="CYTOKINESIS PROTEIN 3"/>
    <property type="match status" value="1"/>
</dbReference>
<dbReference type="RefSeq" id="WP_340933174.1">
    <property type="nucleotide sequence ID" value="NZ_CP150496.1"/>
</dbReference>
<evidence type="ECO:0000259" key="1">
    <source>
        <dbReference type="SMART" id="SM00460"/>
    </source>
</evidence>
<organism evidence="2 3">
    <name type="scientific">Polaribacter marinaquae</name>
    <dbReference type="NCBI Taxonomy" id="1642819"/>
    <lineage>
        <taxon>Bacteria</taxon>
        <taxon>Pseudomonadati</taxon>
        <taxon>Bacteroidota</taxon>
        <taxon>Flavobacteriia</taxon>
        <taxon>Flavobacteriales</taxon>
        <taxon>Flavobacteriaceae</taxon>
    </lineage>
</organism>
<dbReference type="InterPro" id="IPR052557">
    <property type="entry name" value="CAP/Cytokinesis_protein"/>
</dbReference>
<dbReference type="Gene3D" id="3.10.620.30">
    <property type="match status" value="1"/>
</dbReference>
<dbReference type="SMART" id="SM00460">
    <property type="entry name" value="TGc"/>
    <property type="match status" value="1"/>
</dbReference>
<dbReference type="Pfam" id="PF01841">
    <property type="entry name" value="Transglut_core"/>
    <property type="match status" value="1"/>
</dbReference>
<dbReference type="SUPFAM" id="SSF54001">
    <property type="entry name" value="Cysteine proteinases"/>
    <property type="match status" value="1"/>
</dbReference>
<dbReference type="InterPro" id="IPR038765">
    <property type="entry name" value="Papain-like_cys_pep_sf"/>
</dbReference>
<dbReference type="PANTHER" id="PTHR46333:SF2">
    <property type="entry name" value="CYTOKINESIS PROTEIN 3"/>
    <property type="match status" value="1"/>
</dbReference>
<accession>A0ABZ2TR75</accession>
<proteinExistence type="predicted"/>
<dbReference type="EMBL" id="CP150496">
    <property type="protein sequence ID" value="WYW55616.1"/>
    <property type="molecule type" value="Genomic_DNA"/>
</dbReference>
<feature type="domain" description="Transglutaminase-like" evidence="1">
    <location>
        <begin position="114"/>
        <end position="180"/>
    </location>
</feature>
<evidence type="ECO:0000313" key="3">
    <source>
        <dbReference type="Proteomes" id="UP001491088"/>
    </source>
</evidence>
<keyword evidence="3" id="KW-1185">Reference proteome</keyword>
<sequence length="335" mass="39295">MKYFILFVFFLISIEIHAQLNDFKNINFTKADSIAKLYNGENLKNLPMLTYNLTINLETDVEKFRAIYSWICMNIKADYYMYKRINSARKRHKKDSIAYAIWNKNYSKKVFKRLLNNKKTMCTGYAYLLKVMTNLINIECKIVNGYVRNSSSNVLTLENPNHSWNAVKINNKWYLADATLSSGYLDLNNNAFVFDYNDGYFLQNPLIYSKTHYPFKKKWFLIDNNSKSKNNFTENPIVYGGAFKYGIYPTKSLKLNNDVSKNYSCFINFHTSKTINPKKLKLKVNEGNEVLNLKLDIQNSSQIAIKHQFKKTGKFDIHLYYNNEIITSSTFNVLE</sequence>